<reference evidence="2 3" key="1">
    <citation type="submission" date="2021-03" db="EMBL/GenBank/DDBJ databases">
        <title>Antimicrobial resistance genes in bacteria isolated from Japanese honey, and their potential for conferring macrolide and lincosamide resistance in the American foulbrood pathogen Paenibacillus larvae.</title>
        <authorList>
            <person name="Okamoto M."/>
            <person name="Kumagai M."/>
            <person name="Kanamori H."/>
            <person name="Takamatsu D."/>
        </authorList>
    </citation>
    <scope>NUCLEOTIDE SEQUENCE [LARGE SCALE GENOMIC DNA]</scope>
    <source>
        <strain evidence="2 3">J6TS1</strain>
    </source>
</reference>
<sequence length="56" mass="5958">MNKNLNKLILKSVGLGVGVAALVLNIMQILEVKVGITLLSIGLICLAISDLENKKK</sequence>
<feature type="transmembrane region" description="Helical" evidence="1">
    <location>
        <begin position="36"/>
        <end position="53"/>
    </location>
</feature>
<keyword evidence="1" id="KW-0812">Transmembrane</keyword>
<dbReference type="Proteomes" id="UP000680670">
    <property type="component" value="Unassembled WGS sequence"/>
</dbReference>
<keyword evidence="1" id="KW-1133">Transmembrane helix</keyword>
<keyword evidence="1" id="KW-0472">Membrane</keyword>
<dbReference type="RefSeq" id="WP_185830850.1">
    <property type="nucleotide sequence ID" value="NZ_BORI01000005.1"/>
</dbReference>
<organism evidence="2 3">
    <name type="scientific">Siminovitchia terrae</name>
    <name type="common">Bacillus terrae</name>
    <dbReference type="NCBI Taxonomy" id="1914933"/>
    <lineage>
        <taxon>Bacteria</taxon>
        <taxon>Bacillati</taxon>
        <taxon>Bacillota</taxon>
        <taxon>Bacilli</taxon>
        <taxon>Bacillales</taxon>
        <taxon>Bacillaceae</taxon>
        <taxon>Siminovitchia</taxon>
    </lineage>
</organism>
<accession>A0ABQ4KV18</accession>
<evidence type="ECO:0000256" key="1">
    <source>
        <dbReference type="SAM" id="Phobius"/>
    </source>
</evidence>
<comment type="caution">
    <text evidence="2">The sequence shown here is derived from an EMBL/GenBank/DDBJ whole genome shotgun (WGS) entry which is preliminary data.</text>
</comment>
<gene>
    <name evidence="2" type="ORF">J6TS1_14020</name>
</gene>
<protein>
    <submittedName>
        <fullName evidence="2">Uncharacterized protein</fullName>
    </submittedName>
</protein>
<proteinExistence type="predicted"/>
<feature type="transmembrane region" description="Helical" evidence="1">
    <location>
        <begin position="12"/>
        <end position="30"/>
    </location>
</feature>
<evidence type="ECO:0000313" key="3">
    <source>
        <dbReference type="Proteomes" id="UP000680670"/>
    </source>
</evidence>
<dbReference type="EMBL" id="BORJ01000003">
    <property type="protein sequence ID" value="GIN95532.1"/>
    <property type="molecule type" value="Genomic_DNA"/>
</dbReference>
<evidence type="ECO:0000313" key="2">
    <source>
        <dbReference type="EMBL" id="GIN95532.1"/>
    </source>
</evidence>
<keyword evidence="3" id="KW-1185">Reference proteome</keyword>
<name>A0ABQ4KV18_SIMTE</name>